<organism evidence="3 4">
    <name type="scientific">Nonomuraea jabiensis</name>
    <dbReference type="NCBI Taxonomy" id="882448"/>
    <lineage>
        <taxon>Bacteria</taxon>
        <taxon>Bacillati</taxon>
        <taxon>Actinomycetota</taxon>
        <taxon>Actinomycetes</taxon>
        <taxon>Streptosporangiales</taxon>
        <taxon>Streptosporangiaceae</taxon>
        <taxon>Nonomuraea</taxon>
    </lineage>
</organism>
<evidence type="ECO:0000313" key="3">
    <source>
        <dbReference type="EMBL" id="MBB5784314.1"/>
    </source>
</evidence>
<dbReference type="RefSeq" id="WP_185077275.1">
    <property type="nucleotide sequence ID" value="NZ_JACHMB010000001.1"/>
</dbReference>
<dbReference type="PANTHER" id="PTHR43162:SF1">
    <property type="entry name" value="PRESTALK A DIFFERENTIATION PROTEIN A"/>
    <property type="match status" value="1"/>
</dbReference>
<dbReference type="InterPro" id="IPR016040">
    <property type="entry name" value="NAD(P)-bd_dom"/>
</dbReference>
<dbReference type="Proteomes" id="UP000579153">
    <property type="component" value="Unassembled WGS sequence"/>
</dbReference>
<gene>
    <name evidence="3" type="ORF">HD596_011070</name>
</gene>
<feature type="compositionally biased region" description="Basic and acidic residues" evidence="1">
    <location>
        <begin position="114"/>
        <end position="123"/>
    </location>
</feature>
<reference evidence="3 4" key="1">
    <citation type="submission" date="2020-08" db="EMBL/GenBank/DDBJ databases">
        <title>Sequencing the genomes of 1000 actinobacteria strains.</title>
        <authorList>
            <person name="Klenk H.-P."/>
        </authorList>
    </citation>
    <scope>NUCLEOTIDE SEQUENCE [LARGE SCALE GENOMIC DNA]</scope>
    <source>
        <strain evidence="3 4">DSM 45507</strain>
    </source>
</reference>
<accession>A0A7W9GI99</accession>
<name>A0A7W9GI99_9ACTN</name>
<dbReference type="PANTHER" id="PTHR43162">
    <property type="match status" value="1"/>
</dbReference>
<dbReference type="Gene3D" id="3.40.50.720">
    <property type="entry name" value="NAD(P)-binding Rossmann-like Domain"/>
    <property type="match status" value="1"/>
</dbReference>
<evidence type="ECO:0000259" key="2">
    <source>
        <dbReference type="Pfam" id="PF13460"/>
    </source>
</evidence>
<evidence type="ECO:0000313" key="4">
    <source>
        <dbReference type="Proteomes" id="UP000579153"/>
    </source>
</evidence>
<dbReference type="InterPro" id="IPR051604">
    <property type="entry name" value="Ergot_Alk_Oxidoreductase"/>
</dbReference>
<comment type="caution">
    <text evidence="3">The sequence shown here is derived from an EMBL/GenBank/DDBJ whole genome shotgun (WGS) entry which is preliminary data.</text>
</comment>
<dbReference type="SUPFAM" id="SSF51735">
    <property type="entry name" value="NAD(P)-binding Rossmann-fold domains"/>
    <property type="match status" value="1"/>
</dbReference>
<proteinExistence type="predicted"/>
<dbReference type="EMBL" id="JACHMB010000001">
    <property type="protein sequence ID" value="MBB5784314.1"/>
    <property type="molecule type" value="Genomic_DNA"/>
</dbReference>
<keyword evidence="4" id="KW-1185">Reference proteome</keyword>
<feature type="domain" description="NAD(P)-binding" evidence="2">
    <location>
        <begin position="10"/>
        <end position="145"/>
    </location>
</feature>
<protein>
    <submittedName>
        <fullName evidence="3">Uncharacterized protein YbjT (DUF2867 family)</fullName>
    </submittedName>
</protein>
<sequence length="290" mass="31028">MTQNTILVTGATGAIGRPLVELLLAEGAKVRAVSRAPHGARLPAGAEVVEGDPARPATLARHLDGVTAVFLHPRAIGDAAGELLALARERGATRVAALSAMNIDDPLDQQPSRYRGDRNKEAETAAAGSGLSWTSLRAGSFASNAVNAWGAQIRAGDTVRYVYASFQEAPLDDRDLVEVAARALLTGDLAGRRVELTGPRSLTHEEMVRVIGEAIGRPLRFQEVPPEAAERAMVGNGLPQPFVRALMDRYARGGSRPHPVTEEVTKILGRPARTYAEWAQDHARLFLDND</sequence>
<evidence type="ECO:0000256" key="1">
    <source>
        <dbReference type="SAM" id="MobiDB-lite"/>
    </source>
</evidence>
<dbReference type="AlphaFoldDB" id="A0A7W9GI99"/>
<dbReference type="InterPro" id="IPR036291">
    <property type="entry name" value="NAD(P)-bd_dom_sf"/>
</dbReference>
<feature type="region of interest" description="Disordered" evidence="1">
    <location>
        <begin position="106"/>
        <end position="128"/>
    </location>
</feature>
<dbReference type="Pfam" id="PF13460">
    <property type="entry name" value="NAD_binding_10"/>
    <property type="match status" value="1"/>
</dbReference>